<dbReference type="Pfam" id="PF04963">
    <property type="entry name" value="Sigma54_CBD"/>
    <property type="match status" value="1"/>
</dbReference>
<keyword evidence="5" id="KW-0805">Transcription regulation</keyword>
<dbReference type="PROSITE" id="PS50044">
    <property type="entry name" value="SIGMA54_3"/>
    <property type="match status" value="1"/>
</dbReference>
<evidence type="ECO:0000256" key="1">
    <source>
        <dbReference type="ARBA" id="ARBA00008798"/>
    </source>
</evidence>
<dbReference type="GO" id="GO:0003677">
    <property type="term" value="F:DNA binding"/>
    <property type="evidence" value="ECO:0007669"/>
    <property type="project" value="UniProtKB-KW"/>
</dbReference>
<evidence type="ECO:0000313" key="12">
    <source>
        <dbReference type="EMBL" id="AEB09927.1"/>
    </source>
</evidence>
<reference evidence="13" key="2">
    <citation type="submission" date="2011-03" db="EMBL/GenBank/DDBJ databases">
        <title>The complete genome of Desulfobacca acetoxidans DSM 11109.</title>
        <authorList>
            <consortium name="US DOE Joint Genome Institute (JGI-PGF)"/>
            <person name="Lucas S."/>
            <person name="Copeland A."/>
            <person name="Lapidus A."/>
            <person name="Bruce D."/>
            <person name="Goodwin L."/>
            <person name="Pitluck S."/>
            <person name="Peters L."/>
            <person name="Kyrpides N."/>
            <person name="Mavromatis K."/>
            <person name="Ivanova N."/>
            <person name="Ovchinnikova G."/>
            <person name="Teshima H."/>
            <person name="Detter J.C."/>
            <person name="Han C."/>
            <person name="Land M."/>
            <person name="Hauser L."/>
            <person name="Markowitz V."/>
            <person name="Cheng J.-F."/>
            <person name="Hugenholtz P."/>
            <person name="Woyke T."/>
            <person name="Wu D."/>
            <person name="Spring S."/>
            <person name="Schueler E."/>
            <person name="Brambilla E."/>
            <person name="Klenk H.-P."/>
            <person name="Eisen J.A."/>
        </authorList>
    </citation>
    <scope>NUCLEOTIDE SEQUENCE [LARGE SCALE GENOMIC DNA]</scope>
    <source>
        <strain evidence="13">ATCC 700848 / DSM 11109 / ASRB2</strain>
    </source>
</reference>
<dbReference type="PANTHER" id="PTHR32248">
    <property type="entry name" value="RNA POLYMERASE SIGMA-54 FACTOR"/>
    <property type="match status" value="1"/>
</dbReference>
<dbReference type="GO" id="GO:0001216">
    <property type="term" value="F:DNA-binding transcription activator activity"/>
    <property type="evidence" value="ECO:0007669"/>
    <property type="project" value="InterPro"/>
</dbReference>
<evidence type="ECO:0000256" key="6">
    <source>
        <dbReference type="ARBA" id="ARBA00023082"/>
    </source>
</evidence>
<evidence type="ECO:0000256" key="9">
    <source>
        <dbReference type="SAM" id="MobiDB-lite"/>
    </source>
</evidence>
<dbReference type="PIRSF" id="PIRSF000774">
    <property type="entry name" value="RpoN"/>
    <property type="match status" value="1"/>
</dbReference>
<dbReference type="OrthoDB" id="9814402at2"/>
<organism evidence="12 13">
    <name type="scientific">Desulfobacca acetoxidans (strain ATCC 700848 / DSM 11109 / ASRB2)</name>
    <dbReference type="NCBI Taxonomy" id="880072"/>
    <lineage>
        <taxon>Bacteria</taxon>
        <taxon>Pseudomonadati</taxon>
        <taxon>Thermodesulfobacteriota</taxon>
        <taxon>Desulfobaccia</taxon>
        <taxon>Desulfobaccales</taxon>
        <taxon>Desulfobaccaceae</taxon>
        <taxon>Desulfobacca</taxon>
    </lineage>
</organism>
<protein>
    <submittedName>
        <fullName evidence="12">RNA polymerase, sigma 54 subunit, RpoN</fullName>
    </submittedName>
</protein>
<reference evidence="12 13" key="1">
    <citation type="journal article" date="2011" name="Stand. Genomic Sci.">
        <title>Complete genome sequence of the acetate-degrading sulfate reducer Desulfobacca acetoxidans type strain (ASRB2).</title>
        <authorList>
            <person name="Goker M."/>
            <person name="Teshima H."/>
            <person name="Lapidus A."/>
            <person name="Nolan M."/>
            <person name="Lucas S."/>
            <person name="Hammon N."/>
            <person name="Deshpande S."/>
            <person name="Cheng J.F."/>
            <person name="Tapia R."/>
            <person name="Han C."/>
            <person name="Goodwin L."/>
            <person name="Pitluck S."/>
            <person name="Huntemann M."/>
            <person name="Liolios K."/>
            <person name="Ivanova N."/>
            <person name="Pagani I."/>
            <person name="Mavromatis K."/>
            <person name="Ovchinikova G."/>
            <person name="Pati A."/>
            <person name="Chen A."/>
            <person name="Palaniappan K."/>
            <person name="Land M."/>
            <person name="Hauser L."/>
            <person name="Brambilla E.M."/>
            <person name="Rohde M."/>
            <person name="Spring S."/>
            <person name="Detter J.C."/>
            <person name="Woyke T."/>
            <person name="Bristow J."/>
            <person name="Eisen J.A."/>
            <person name="Markowitz V."/>
            <person name="Hugenholtz P."/>
            <person name="Kyrpides N.C."/>
            <person name="Klenk H.P."/>
        </authorList>
    </citation>
    <scope>NUCLEOTIDE SEQUENCE [LARGE SCALE GENOMIC DNA]</scope>
    <source>
        <strain evidence="13">ATCC 700848 / DSM 11109 / ASRB2</strain>
    </source>
</reference>
<keyword evidence="13" id="KW-1185">Reference proteome</keyword>
<evidence type="ECO:0000256" key="5">
    <source>
        <dbReference type="ARBA" id="ARBA00023015"/>
    </source>
</evidence>
<evidence type="ECO:0000256" key="8">
    <source>
        <dbReference type="ARBA" id="ARBA00023163"/>
    </source>
</evidence>
<dbReference type="EMBL" id="CP002629">
    <property type="protein sequence ID" value="AEB09927.1"/>
    <property type="molecule type" value="Genomic_DNA"/>
</dbReference>
<dbReference type="InterPro" id="IPR007046">
    <property type="entry name" value="RNA_pol_sigma_54_core-bd"/>
</dbReference>
<dbReference type="GO" id="GO:0000428">
    <property type="term" value="C:DNA-directed RNA polymerase complex"/>
    <property type="evidence" value="ECO:0007669"/>
    <property type="project" value="UniProtKB-KW"/>
</dbReference>
<dbReference type="Gene3D" id="1.10.10.1330">
    <property type="entry name" value="RNA polymerase sigma-54 factor, core-binding domain"/>
    <property type="match status" value="1"/>
</dbReference>
<accession>F2NJY3</accession>
<evidence type="ECO:0000313" key="13">
    <source>
        <dbReference type="Proteomes" id="UP000000483"/>
    </source>
</evidence>
<dbReference type="PANTHER" id="PTHR32248:SF4">
    <property type="entry name" value="RNA POLYMERASE SIGMA-54 FACTOR"/>
    <property type="match status" value="1"/>
</dbReference>
<dbReference type="PROSITE" id="PS00718">
    <property type="entry name" value="SIGMA54_2"/>
    <property type="match status" value="1"/>
</dbReference>
<dbReference type="InterPro" id="IPR007634">
    <property type="entry name" value="RNA_pol_sigma_54_DNA-bd"/>
</dbReference>
<evidence type="ECO:0000256" key="3">
    <source>
        <dbReference type="ARBA" id="ARBA00022679"/>
    </source>
</evidence>
<proteinExistence type="inferred from homology"/>
<feature type="domain" description="RNA polymerase sigma factor 54 core-binding" evidence="11">
    <location>
        <begin position="121"/>
        <end position="308"/>
    </location>
</feature>
<dbReference type="HOGENOM" id="CLU_020569_1_1_7"/>
<dbReference type="PROSITE" id="PS00717">
    <property type="entry name" value="SIGMA54_1"/>
    <property type="match status" value="1"/>
</dbReference>
<evidence type="ECO:0000256" key="2">
    <source>
        <dbReference type="ARBA" id="ARBA00022478"/>
    </source>
</evidence>
<dbReference type="Gene3D" id="1.10.10.60">
    <property type="entry name" value="Homeodomain-like"/>
    <property type="match status" value="1"/>
</dbReference>
<keyword evidence="7" id="KW-0238">DNA-binding</keyword>
<comment type="similarity">
    <text evidence="1">Belongs to the sigma-54 factor family.</text>
</comment>
<feature type="domain" description="RNA polymerase sigma factor 54 DNA-binding" evidence="10">
    <location>
        <begin position="324"/>
        <end position="482"/>
    </location>
</feature>
<feature type="compositionally biased region" description="Acidic residues" evidence="9">
    <location>
        <begin position="52"/>
        <end position="62"/>
    </location>
</feature>
<keyword evidence="3" id="KW-0808">Transferase</keyword>
<keyword evidence="6" id="KW-0731">Sigma factor</keyword>
<dbReference type="KEGG" id="dao:Desac_2098"/>
<dbReference type="NCBIfam" id="TIGR02395">
    <property type="entry name" value="rpoN_sigma"/>
    <property type="match status" value="1"/>
</dbReference>
<evidence type="ECO:0000259" key="11">
    <source>
        <dbReference type="Pfam" id="PF04963"/>
    </source>
</evidence>
<dbReference type="AlphaFoldDB" id="F2NJY3"/>
<keyword evidence="4" id="KW-0548">Nucleotidyltransferase</keyword>
<dbReference type="GO" id="GO:0006352">
    <property type="term" value="P:DNA-templated transcription initiation"/>
    <property type="evidence" value="ECO:0007669"/>
    <property type="project" value="InterPro"/>
</dbReference>
<dbReference type="STRING" id="880072.Desac_2098"/>
<dbReference type="GO" id="GO:0016987">
    <property type="term" value="F:sigma factor activity"/>
    <property type="evidence" value="ECO:0007669"/>
    <property type="project" value="UniProtKB-KW"/>
</dbReference>
<evidence type="ECO:0000256" key="4">
    <source>
        <dbReference type="ARBA" id="ARBA00022695"/>
    </source>
</evidence>
<gene>
    <name evidence="12" type="ordered locus">Desac_2098</name>
</gene>
<name>F2NJY3_DESAR</name>
<dbReference type="InterPro" id="IPR038709">
    <property type="entry name" value="RpoN_core-bd_sf"/>
</dbReference>
<keyword evidence="2" id="KW-0240">DNA-directed RNA polymerase</keyword>
<evidence type="ECO:0000256" key="7">
    <source>
        <dbReference type="ARBA" id="ARBA00023125"/>
    </source>
</evidence>
<keyword evidence="8" id="KW-0804">Transcription</keyword>
<feature type="region of interest" description="Disordered" evidence="9">
    <location>
        <begin position="50"/>
        <end position="86"/>
    </location>
</feature>
<evidence type="ECO:0000259" key="10">
    <source>
        <dbReference type="Pfam" id="PF04552"/>
    </source>
</evidence>
<dbReference type="NCBIfam" id="NF009118">
    <property type="entry name" value="PRK12469.1"/>
    <property type="match status" value="1"/>
</dbReference>
<dbReference type="Pfam" id="PF04552">
    <property type="entry name" value="Sigma54_DBD"/>
    <property type="match status" value="1"/>
</dbReference>
<dbReference type="RefSeq" id="WP_013707036.1">
    <property type="nucleotide sequence ID" value="NC_015388.1"/>
</dbReference>
<dbReference type="Proteomes" id="UP000000483">
    <property type="component" value="Chromosome"/>
</dbReference>
<dbReference type="eggNOG" id="COG1508">
    <property type="taxonomic scope" value="Bacteria"/>
</dbReference>
<sequence>MALEIKQTLKLTQQLIMTPQLQQAIKLLQLSRLELLTAINQELETNPVLEESLADEEQEPESWETTANQEPMPEKDTGDSAPSELTVEPRVSDDFDWEAYLEDKNPPAIRQEWENRDGPTLENFSAVSTSLKTHLLWQLQMAPLTNEEKFVGALIIGNIDEDGYLQTTTEELAAELQTDASQIEAVLKKIHEFEPVGVGARDLKECLLIQVEVKGISHPLVRPIIKHHLKNLENRNYTAIAKDLKTTHEDIAQALEIISQLEPKPGRSFDSMETRYINPDIFVYKMGNDYEISLNEDGLPKLRINNYYREALSGNTSISEETKTYIQNRLKSAIWFIKSIHQRQKTIYRVAQSIVRFQADFFDRGIAHLKPLTLRQVAEDVQMHESTISRVTTNKYMYTPQGVFELKFFFNSGIARVHGEQVASESVKEKIKQIVMSENIENPYSDQDIVNLLKQSNIVIARRTVAKYREMLGLLSSSKRKRIITPKKKLIVDSHI</sequence>
<dbReference type="GO" id="GO:0016779">
    <property type="term" value="F:nucleotidyltransferase activity"/>
    <property type="evidence" value="ECO:0007669"/>
    <property type="project" value="UniProtKB-KW"/>
</dbReference>
<dbReference type="InterPro" id="IPR000394">
    <property type="entry name" value="RNA_pol_sigma_54"/>
</dbReference>
<dbReference type="PRINTS" id="PR00045">
    <property type="entry name" value="SIGMA54FCT"/>
</dbReference>
<dbReference type="Pfam" id="PF00309">
    <property type="entry name" value="Sigma54_AID"/>
    <property type="match status" value="1"/>
</dbReference>